<comment type="subcellular location">
    <subcellularLocation>
        <location evidence="1">Membrane</location>
    </subcellularLocation>
</comment>
<dbReference type="Pfam" id="PF06925">
    <property type="entry name" value="MGDG_synth"/>
    <property type="match status" value="1"/>
</dbReference>
<dbReference type="Pfam" id="PF04101">
    <property type="entry name" value="Glyco_tran_28_C"/>
    <property type="match status" value="1"/>
</dbReference>
<evidence type="ECO:0000259" key="6">
    <source>
        <dbReference type="Pfam" id="PF06925"/>
    </source>
</evidence>
<dbReference type="EC" id="2.4.1.-" evidence="7"/>
<organism evidence="7">
    <name type="scientific">Intestinibacter bartlettii</name>
    <dbReference type="NCBI Taxonomy" id="261299"/>
    <lineage>
        <taxon>Bacteria</taxon>
        <taxon>Bacillati</taxon>
        <taxon>Bacillota</taxon>
        <taxon>Clostridia</taxon>
        <taxon>Peptostreptococcales</taxon>
        <taxon>Peptostreptococcaceae</taxon>
        <taxon>Intestinibacter</taxon>
    </lineage>
</organism>
<evidence type="ECO:0000256" key="3">
    <source>
        <dbReference type="ARBA" id="ARBA00022676"/>
    </source>
</evidence>
<dbReference type="GO" id="GO:0016758">
    <property type="term" value="F:hexosyltransferase activity"/>
    <property type="evidence" value="ECO:0007669"/>
    <property type="project" value="InterPro"/>
</dbReference>
<comment type="similarity">
    <text evidence="2">Belongs to the glycosyltransferase 28 family.</text>
</comment>
<dbReference type="EMBL" id="CACRUE010000045">
    <property type="protein sequence ID" value="VYU55586.1"/>
    <property type="molecule type" value="Genomic_DNA"/>
</dbReference>
<dbReference type="SUPFAM" id="SSF53756">
    <property type="entry name" value="UDP-Glycosyltransferase/glycogen phosphorylase"/>
    <property type="match status" value="1"/>
</dbReference>
<dbReference type="GeneID" id="89564848"/>
<dbReference type="Gene3D" id="3.40.50.2000">
    <property type="entry name" value="Glycogen Phosphorylase B"/>
    <property type="match status" value="1"/>
</dbReference>
<feature type="domain" description="Glycosyl transferase family 28 C-terminal" evidence="5">
    <location>
        <begin position="201"/>
        <end position="326"/>
    </location>
</feature>
<gene>
    <name evidence="7" type="primary">ugtP_1</name>
    <name evidence="7" type="ORF">IBLFYP30_00571</name>
</gene>
<name>A0A6N3FUP5_9FIRM</name>
<evidence type="ECO:0000256" key="2">
    <source>
        <dbReference type="ARBA" id="ARBA00006962"/>
    </source>
</evidence>
<accession>A0A6N3FUP5</accession>
<dbReference type="PANTHER" id="PTHR43025:SF3">
    <property type="entry name" value="MONOGALACTOSYLDIACYLGLYCEROL SYNTHASE 1, CHLOROPLASTIC"/>
    <property type="match status" value="1"/>
</dbReference>
<dbReference type="RefSeq" id="WP_007287227.1">
    <property type="nucleotide sequence ID" value="NZ_CACRUE010000045.1"/>
</dbReference>
<dbReference type="InterPro" id="IPR009695">
    <property type="entry name" value="Diacylglyc_glucosyltr_N"/>
</dbReference>
<evidence type="ECO:0000256" key="1">
    <source>
        <dbReference type="ARBA" id="ARBA00004370"/>
    </source>
</evidence>
<evidence type="ECO:0000313" key="7">
    <source>
        <dbReference type="EMBL" id="VYU55586.1"/>
    </source>
</evidence>
<feature type="domain" description="Diacylglycerol glucosyltransferase N-terminal" evidence="6">
    <location>
        <begin position="19"/>
        <end position="181"/>
    </location>
</feature>
<dbReference type="InterPro" id="IPR007235">
    <property type="entry name" value="Glyco_trans_28_C"/>
</dbReference>
<dbReference type="GO" id="GO:0016020">
    <property type="term" value="C:membrane"/>
    <property type="evidence" value="ECO:0007669"/>
    <property type="project" value="UniProtKB-SubCell"/>
</dbReference>
<sequence>MSNINKTILILTAQFGAGHVSAANAIKEYILEKNPNYNVVIQNFIDASIPRINNPMVKMYERNTKYVPELYNYYYYAKKNFNSKFDITYKIYTPKLTEYILEIKPDLIISTFPSAAGCVHDFNSKKENTPIPCITVITDVVDSLEWIFPNTDMYFVPTYEIKHRYVQKGLNPDIFRVTGVPTDKRFNIKDKVYFKDEKYNVLLMGGGRGLFDFSEDFVRWLDDFNEDFKDKLHITIVTGKNEKLFNNLTVKKPLKNIEVLGFVTNMPDLLRDNDLLVTKPGGATLFEAINAQIPIIIKTPKVGQEIENSKFIIDKGIGIVYNNESELQEIFDLMVNGDLEHRINFMLENLVHVKKNINPEKIGDYVMELL</sequence>
<reference evidence="7" key="1">
    <citation type="submission" date="2019-11" db="EMBL/GenBank/DDBJ databases">
        <authorList>
            <person name="Feng L."/>
        </authorList>
    </citation>
    <scope>NUCLEOTIDE SEQUENCE</scope>
    <source>
        <strain evidence="7">IbartlettiiLFYP30</strain>
    </source>
</reference>
<dbReference type="AlphaFoldDB" id="A0A6N3FUP5"/>
<dbReference type="GO" id="GO:0009247">
    <property type="term" value="P:glycolipid biosynthetic process"/>
    <property type="evidence" value="ECO:0007669"/>
    <property type="project" value="InterPro"/>
</dbReference>
<evidence type="ECO:0000256" key="4">
    <source>
        <dbReference type="ARBA" id="ARBA00022679"/>
    </source>
</evidence>
<dbReference type="PANTHER" id="PTHR43025">
    <property type="entry name" value="MONOGALACTOSYLDIACYLGLYCEROL SYNTHASE"/>
    <property type="match status" value="1"/>
</dbReference>
<keyword evidence="4 7" id="KW-0808">Transferase</keyword>
<keyword evidence="3 7" id="KW-0328">Glycosyltransferase</keyword>
<protein>
    <submittedName>
        <fullName evidence="7">Processive diacylglycerol beta-glucosyltransferase</fullName>
        <ecNumber evidence="7">2.4.1.-</ecNumber>
    </submittedName>
</protein>
<evidence type="ECO:0000259" key="5">
    <source>
        <dbReference type="Pfam" id="PF04101"/>
    </source>
</evidence>
<dbReference type="InterPro" id="IPR050519">
    <property type="entry name" value="Glycosyltransf_28_UgtP"/>
</dbReference>
<proteinExistence type="inferred from homology"/>